<organism evidence="2 3">
    <name type="scientific">Ruminiclostridium sufflavum DSM 19573</name>
    <dbReference type="NCBI Taxonomy" id="1121337"/>
    <lineage>
        <taxon>Bacteria</taxon>
        <taxon>Bacillati</taxon>
        <taxon>Bacillota</taxon>
        <taxon>Clostridia</taxon>
        <taxon>Eubacteriales</taxon>
        <taxon>Oscillospiraceae</taxon>
        <taxon>Ruminiclostridium</taxon>
    </lineage>
</organism>
<dbReference type="Proteomes" id="UP000248132">
    <property type="component" value="Unassembled WGS sequence"/>
</dbReference>
<accession>A0A318XWG1</accession>
<gene>
    <name evidence="2" type="ORF">LY28_02271</name>
</gene>
<evidence type="ECO:0000313" key="2">
    <source>
        <dbReference type="EMBL" id="PYG87137.1"/>
    </source>
</evidence>
<dbReference type="OrthoDB" id="9791568at2"/>
<evidence type="ECO:0000313" key="3">
    <source>
        <dbReference type="Proteomes" id="UP000248132"/>
    </source>
</evidence>
<evidence type="ECO:0008006" key="4">
    <source>
        <dbReference type="Google" id="ProtNLM"/>
    </source>
</evidence>
<dbReference type="RefSeq" id="WP_110462301.1">
    <property type="nucleotide sequence ID" value="NZ_QKMR01000013.1"/>
</dbReference>
<dbReference type="Pfam" id="PF11188">
    <property type="entry name" value="DUF2975"/>
    <property type="match status" value="1"/>
</dbReference>
<dbReference type="InterPro" id="IPR021354">
    <property type="entry name" value="DUF2975"/>
</dbReference>
<feature type="transmembrane region" description="Helical" evidence="1">
    <location>
        <begin position="95"/>
        <end position="116"/>
    </location>
</feature>
<keyword evidence="1" id="KW-1133">Transmembrane helix</keyword>
<feature type="transmembrane region" description="Helical" evidence="1">
    <location>
        <begin position="52"/>
        <end position="74"/>
    </location>
</feature>
<feature type="transmembrane region" description="Helical" evidence="1">
    <location>
        <begin position="21"/>
        <end position="40"/>
    </location>
</feature>
<sequence length="156" mass="17990">MNVQVLGLKNLSRIMEVSCTVFQILGTVFVLSLPWTLNFYLLYKNSYVEGRIYYSMIILLFISGICGFIILHHAKKVLHNINIKNPFSLDTANRIKYISYWCLPIAFIYLIAIIFIPSAFIILVGLTFLFLAACIFIIAELFYQAVNYKQENDLTI</sequence>
<dbReference type="AlphaFoldDB" id="A0A318XWG1"/>
<evidence type="ECO:0000256" key="1">
    <source>
        <dbReference type="SAM" id="Phobius"/>
    </source>
</evidence>
<name>A0A318XWG1_9FIRM</name>
<keyword evidence="1" id="KW-0812">Transmembrane</keyword>
<keyword evidence="1" id="KW-0472">Membrane</keyword>
<reference evidence="2 3" key="1">
    <citation type="submission" date="2018-06" db="EMBL/GenBank/DDBJ databases">
        <title>Genomic Encyclopedia of Type Strains, Phase I: the one thousand microbial genomes (KMG-I) project.</title>
        <authorList>
            <person name="Kyrpides N."/>
        </authorList>
    </citation>
    <scope>NUCLEOTIDE SEQUENCE [LARGE SCALE GENOMIC DNA]</scope>
    <source>
        <strain evidence="2 3">DSM 19573</strain>
    </source>
</reference>
<proteinExistence type="predicted"/>
<feature type="transmembrane region" description="Helical" evidence="1">
    <location>
        <begin position="122"/>
        <end position="143"/>
    </location>
</feature>
<protein>
    <recommendedName>
        <fullName evidence="4">DUF2975 family protein</fullName>
    </recommendedName>
</protein>
<dbReference type="EMBL" id="QKMR01000013">
    <property type="protein sequence ID" value="PYG87137.1"/>
    <property type="molecule type" value="Genomic_DNA"/>
</dbReference>
<comment type="caution">
    <text evidence="2">The sequence shown here is derived from an EMBL/GenBank/DDBJ whole genome shotgun (WGS) entry which is preliminary data.</text>
</comment>
<keyword evidence="3" id="KW-1185">Reference proteome</keyword>